<organism evidence="1 2">
    <name type="scientific">Acinetobacter rudis</name>
    <dbReference type="NCBI Taxonomy" id="632955"/>
    <lineage>
        <taxon>Bacteria</taxon>
        <taxon>Pseudomonadati</taxon>
        <taxon>Pseudomonadota</taxon>
        <taxon>Gammaproteobacteria</taxon>
        <taxon>Moraxellales</taxon>
        <taxon>Moraxellaceae</taxon>
        <taxon>Acinetobacter</taxon>
    </lineage>
</organism>
<accession>A0AAW8JDE8</accession>
<name>A0AAW8JDE8_9GAMM</name>
<evidence type="ECO:0000313" key="2">
    <source>
        <dbReference type="Proteomes" id="UP001243844"/>
    </source>
</evidence>
<comment type="caution">
    <text evidence="1">The sequence shown here is derived from an EMBL/GenBank/DDBJ whole genome shotgun (WGS) entry which is preliminary data.</text>
</comment>
<proteinExistence type="predicted"/>
<protein>
    <submittedName>
        <fullName evidence="1">Uncharacterized protein</fullName>
    </submittedName>
</protein>
<dbReference type="RefSeq" id="WP_308982125.1">
    <property type="nucleotide sequence ID" value="NZ_JAVIDL010000050.1"/>
</dbReference>
<reference evidence="1" key="1">
    <citation type="submission" date="2023-08" db="EMBL/GenBank/DDBJ databases">
        <title>Emergence of clinically-relevant ST2 carbapenem-resistant Acinetobacter baumannii strains in hospital sewages in Zhejiang, East of China.</title>
        <authorList>
            <person name="Kaichao C."/>
            <person name="Zhang R."/>
        </authorList>
    </citation>
    <scope>NUCLEOTIDE SEQUENCE</scope>
    <source>
        <strain evidence="1">M-RB-37</strain>
    </source>
</reference>
<sequence>MAIPKHVFNILNSNMDLVWSNQFKMKHLVERVQPCASHNNNLSLIYKCKRPFCGPSITEKQAYYYLSQFRKNHPVIQAMEACNDQSLAKIINKYYDDGVPSFDKSFRDERKVTKKEFFLFMEQVLNTSGFKNSNELYKHFTNHFKSNTSIYSVKSNKDQRKEELVNGRAELYKVSVVSISRTTFNRYLKDYYSNESVKLCQYKHKLMKASGTQIGYYTEEN</sequence>
<dbReference type="EMBL" id="JAVIDL010000050">
    <property type="protein sequence ID" value="MDQ8937121.1"/>
    <property type="molecule type" value="Genomic_DNA"/>
</dbReference>
<evidence type="ECO:0000313" key="1">
    <source>
        <dbReference type="EMBL" id="MDQ8937121.1"/>
    </source>
</evidence>
<dbReference type="Proteomes" id="UP001243844">
    <property type="component" value="Unassembled WGS sequence"/>
</dbReference>
<dbReference type="AlphaFoldDB" id="A0AAW8JDE8"/>
<gene>
    <name evidence="1" type="ORF">RFH47_15475</name>
</gene>